<keyword evidence="2" id="KW-1185">Reference proteome</keyword>
<name>A0ACB7ZP35_9ERIC</name>
<dbReference type="Proteomes" id="UP000828048">
    <property type="component" value="Chromosome 9"/>
</dbReference>
<protein>
    <submittedName>
        <fullName evidence="1">Uncharacterized protein</fullName>
    </submittedName>
</protein>
<evidence type="ECO:0000313" key="1">
    <source>
        <dbReference type="EMBL" id="KAH7867390.1"/>
    </source>
</evidence>
<accession>A0ACB7ZP35</accession>
<organism evidence="1 2">
    <name type="scientific">Vaccinium darrowii</name>
    <dbReference type="NCBI Taxonomy" id="229202"/>
    <lineage>
        <taxon>Eukaryota</taxon>
        <taxon>Viridiplantae</taxon>
        <taxon>Streptophyta</taxon>
        <taxon>Embryophyta</taxon>
        <taxon>Tracheophyta</taxon>
        <taxon>Spermatophyta</taxon>
        <taxon>Magnoliopsida</taxon>
        <taxon>eudicotyledons</taxon>
        <taxon>Gunneridae</taxon>
        <taxon>Pentapetalae</taxon>
        <taxon>asterids</taxon>
        <taxon>Ericales</taxon>
        <taxon>Ericaceae</taxon>
        <taxon>Vaccinioideae</taxon>
        <taxon>Vaccinieae</taxon>
        <taxon>Vaccinium</taxon>
    </lineage>
</organism>
<sequence length="67" mass="7343">MKMYHSKILKLERIEEPTCECDGTIEGEDSGEAANVVKLAVGLMREDFATVAAKELDIFDVVSVVVV</sequence>
<proteinExistence type="predicted"/>
<dbReference type="EMBL" id="CM037159">
    <property type="protein sequence ID" value="KAH7867390.1"/>
    <property type="molecule type" value="Genomic_DNA"/>
</dbReference>
<evidence type="ECO:0000313" key="2">
    <source>
        <dbReference type="Proteomes" id="UP000828048"/>
    </source>
</evidence>
<reference evidence="1 2" key="1">
    <citation type="journal article" date="2021" name="Hortic Res">
        <title>High-quality reference genome and annotation aids understanding of berry development for evergreen blueberry (Vaccinium darrowii).</title>
        <authorList>
            <person name="Yu J."/>
            <person name="Hulse-Kemp A.M."/>
            <person name="Babiker E."/>
            <person name="Staton M."/>
        </authorList>
    </citation>
    <scope>NUCLEOTIDE SEQUENCE [LARGE SCALE GENOMIC DNA]</scope>
    <source>
        <strain evidence="2">cv. NJ 8807/NJ 8810</strain>
        <tissue evidence="1">Young leaf</tissue>
    </source>
</reference>
<comment type="caution">
    <text evidence="1">The sequence shown here is derived from an EMBL/GenBank/DDBJ whole genome shotgun (WGS) entry which is preliminary data.</text>
</comment>
<gene>
    <name evidence="1" type="ORF">Vadar_032810</name>
</gene>